<protein>
    <submittedName>
        <fullName evidence="1">Uncharacterized protein</fullName>
    </submittedName>
</protein>
<dbReference type="InterPro" id="IPR025412">
    <property type="entry name" value="DUF4304"/>
</dbReference>
<dbReference type="EMBL" id="CP001699">
    <property type="protein sequence ID" value="ACU60649.1"/>
    <property type="molecule type" value="Genomic_DNA"/>
</dbReference>
<evidence type="ECO:0000313" key="1">
    <source>
        <dbReference type="EMBL" id="ACU60649.1"/>
    </source>
</evidence>
<dbReference type="Proteomes" id="UP000002215">
    <property type="component" value="Chromosome"/>
</dbReference>
<reference evidence="1 2" key="2">
    <citation type="journal article" date="2010" name="Stand. Genomic Sci.">
        <title>Complete genome sequence of Chitinophaga pinensis type strain (UQM 2034).</title>
        <authorList>
            <person name="Glavina Del Rio T."/>
            <person name="Abt B."/>
            <person name="Spring S."/>
            <person name="Lapidus A."/>
            <person name="Nolan M."/>
            <person name="Tice H."/>
            <person name="Copeland A."/>
            <person name="Cheng J.F."/>
            <person name="Chen F."/>
            <person name="Bruce D."/>
            <person name="Goodwin L."/>
            <person name="Pitluck S."/>
            <person name="Ivanova N."/>
            <person name="Mavromatis K."/>
            <person name="Mikhailova N."/>
            <person name="Pati A."/>
            <person name="Chen A."/>
            <person name="Palaniappan K."/>
            <person name="Land M."/>
            <person name="Hauser L."/>
            <person name="Chang Y.J."/>
            <person name="Jeffries C.D."/>
            <person name="Chain P."/>
            <person name="Saunders E."/>
            <person name="Detter J.C."/>
            <person name="Brettin T."/>
            <person name="Rohde M."/>
            <person name="Goker M."/>
            <person name="Bristow J."/>
            <person name="Eisen J.A."/>
            <person name="Markowitz V."/>
            <person name="Hugenholtz P."/>
            <person name="Kyrpides N.C."/>
            <person name="Klenk H.P."/>
            <person name="Lucas S."/>
        </authorList>
    </citation>
    <scope>NUCLEOTIDE SEQUENCE [LARGE SCALE GENOMIC DNA]</scope>
    <source>
        <strain evidence="2">ATCC 43595 / DSM 2588 / LMG 13176 / NBRC 15968 / NCIMB 11800 / UQM 2034</strain>
    </source>
</reference>
<dbReference type="Pfam" id="PF14137">
    <property type="entry name" value="DUF4304"/>
    <property type="match status" value="1"/>
</dbReference>
<name>A0A979GU99_CHIPD</name>
<gene>
    <name evidence="1" type="ordered locus">Cpin_3182</name>
</gene>
<evidence type="ECO:0000313" key="2">
    <source>
        <dbReference type="Proteomes" id="UP000002215"/>
    </source>
</evidence>
<organism evidence="1 2">
    <name type="scientific">Chitinophaga pinensis (strain ATCC 43595 / DSM 2588 / LMG 13176 / NBRC 15968 / NCIMB 11800 / UQM 2034)</name>
    <dbReference type="NCBI Taxonomy" id="485918"/>
    <lineage>
        <taxon>Bacteria</taxon>
        <taxon>Pseudomonadati</taxon>
        <taxon>Bacteroidota</taxon>
        <taxon>Chitinophagia</taxon>
        <taxon>Chitinophagales</taxon>
        <taxon>Chitinophagaceae</taxon>
        <taxon>Chitinophaga</taxon>
    </lineage>
</organism>
<dbReference type="AlphaFoldDB" id="A0A979GU99"/>
<sequence>MVKGPLLTTRLTTANPFNHKIIIDALQRTDVDGYNRQNMTKYERLMDAITPELICNGFTRIQTEFHCSQKGYHGIISMQRNSNSYTNNYKFTLVIGVVCSALKTFFNDVVQFRSYRIHDAHWREELGPFILGNQRHCWVLNDDNISIVADQVLEVLRKVGLPLLNKYMVEDHLLRAWKVKNGSEIMEFRNMVNLTSLLRFRANPQWQVIANDYKKKLQSHHLYNEWQKHVRWLNSFQ</sequence>
<reference evidence="2" key="1">
    <citation type="submission" date="2009-08" db="EMBL/GenBank/DDBJ databases">
        <title>The complete genome of Chitinophaga pinensis DSM 2588.</title>
        <authorList>
            <consortium name="US DOE Joint Genome Institute (JGI-PGF)"/>
            <person name="Lucas S."/>
            <person name="Copeland A."/>
            <person name="Lapidus A."/>
            <person name="Glavina del Rio T."/>
            <person name="Dalin E."/>
            <person name="Tice H."/>
            <person name="Bruce D."/>
            <person name="Goodwin L."/>
            <person name="Pitluck S."/>
            <person name="Kyrpides N."/>
            <person name="Mavromatis K."/>
            <person name="Ivanova N."/>
            <person name="Mikhailova N."/>
            <person name="Sims D."/>
            <person name="Meinche L."/>
            <person name="Brettin T."/>
            <person name="Detter J.C."/>
            <person name="Han C."/>
            <person name="Larimer F."/>
            <person name="Land M."/>
            <person name="Hauser L."/>
            <person name="Markowitz V."/>
            <person name="Cheng J.-F."/>
            <person name="Hugenholtz P."/>
            <person name="Woyke T."/>
            <person name="Wu D."/>
            <person name="Spring S."/>
            <person name="Klenk H.-P."/>
            <person name="Eisen J.A."/>
        </authorList>
    </citation>
    <scope>NUCLEOTIDE SEQUENCE [LARGE SCALE GENOMIC DNA]</scope>
    <source>
        <strain evidence="2">ATCC 43595 / DSM 2588 / LMG 13176 / NBRC 15968 / NCIMB 11800 / UQM 2034</strain>
    </source>
</reference>
<dbReference type="KEGG" id="cpi:Cpin_3182"/>
<proteinExistence type="predicted"/>
<accession>A0A979GU99</accession>